<dbReference type="EMBL" id="JAVFWL010000002">
    <property type="protein sequence ID" value="KAK6732376.1"/>
    <property type="molecule type" value="Genomic_DNA"/>
</dbReference>
<dbReference type="Proteomes" id="UP001303046">
    <property type="component" value="Unassembled WGS sequence"/>
</dbReference>
<gene>
    <name evidence="1" type="primary">Necator_chrII.g4431</name>
    <name evidence="1" type="ORF">RB195_016639</name>
</gene>
<evidence type="ECO:0000313" key="2">
    <source>
        <dbReference type="Proteomes" id="UP001303046"/>
    </source>
</evidence>
<evidence type="ECO:0000313" key="1">
    <source>
        <dbReference type="EMBL" id="KAK6732376.1"/>
    </source>
</evidence>
<comment type="caution">
    <text evidence="1">The sequence shown here is derived from an EMBL/GenBank/DDBJ whole genome shotgun (WGS) entry which is preliminary data.</text>
</comment>
<protein>
    <submittedName>
        <fullName evidence="1">Uncharacterized protein</fullName>
    </submittedName>
</protein>
<keyword evidence="2" id="KW-1185">Reference proteome</keyword>
<accession>A0ABR1C2Z2</accession>
<organism evidence="1 2">
    <name type="scientific">Necator americanus</name>
    <name type="common">Human hookworm</name>
    <dbReference type="NCBI Taxonomy" id="51031"/>
    <lineage>
        <taxon>Eukaryota</taxon>
        <taxon>Metazoa</taxon>
        <taxon>Ecdysozoa</taxon>
        <taxon>Nematoda</taxon>
        <taxon>Chromadorea</taxon>
        <taxon>Rhabditida</taxon>
        <taxon>Rhabditina</taxon>
        <taxon>Rhabditomorpha</taxon>
        <taxon>Strongyloidea</taxon>
        <taxon>Ancylostomatidae</taxon>
        <taxon>Bunostominae</taxon>
        <taxon>Necator</taxon>
    </lineage>
</organism>
<reference evidence="1 2" key="1">
    <citation type="submission" date="2023-08" db="EMBL/GenBank/DDBJ databases">
        <title>A Necator americanus chromosomal reference genome.</title>
        <authorList>
            <person name="Ilik V."/>
            <person name="Petrzelkova K.J."/>
            <person name="Pardy F."/>
            <person name="Fuh T."/>
            <person name="Niatou-Singa F.S."/>
            <person name="Gouil Q."/>
            <person name="Baker L."/>
            <person name="Ritchie M.E."/>
            <person name="Jex A.R."/>
            <person name="Gazzola D."/>
            <person name="Li H."/>
            <person name="Toshio Fujiwara R."/>
            <person name="Zhan B."/>
            <person name="Aroian R.V."/>
            <person name="Pafco B."/>
            <person name="Schwarz E.M."/>
        </authorList>
    </citation>
    <scope>NUCLEOTIDE SEQUENCE [LARGE SCALE GENOMIC DNA]</scope>
    <source>
        <strain evidence="1 2">Aroian</strain>
        <tissue evidence="1">Whole animal</tissue>
    </source>
</reference>
<sequence length="90" mass="9663">MERGQSTTSTLRCLRAPLPSGMSTAGSIALQEMTSTAKTSADPTLWEMEMLYYEPLCGDSLRFSRSKLAGSTALPRSVAECARSSQRAAV</sequence>
<proteinExistence type="predicted"/>
<name>A0ABR1C2Z2_NECAM</name>